<dbReference type="AlphaFoldDB" id="A0AAP4KCG7"/>
<sequence length="128" mass="14117">MNLPQGALDYFSQELAHSTQSPRSFFQAWKRGVEIAGAAWFGDGTRDGLNRAASKWDLQPDVLMIGKALGVLSSGERMFLAAMVSFYNARKGATMLKRCGFEGLADLGGLDLQRRKVLAELIVQYDGW</sequence>
<dbReference type="EMBL" id="JASVYU010000027">
    <property type="protein sequence ID" value="MDN0288424.1"/>
    <property type="molecule type" value="Genomic_DNA"/>
</dbReference>
<comment type="caution">
    <text evidence="1">The sequence shown here is derived from an EMBL/GenBank/DDBJ whole genome shotgun (WGS) entry which is preliminary data.</text>
</comment>
<dbReference type="RefSeq" id="WP_043087300.1">
    <property type="nucleotide sequence ID" value="NZ_CP076628.1"/>
</dbReference>
<gene>
    <name evidence="1" type="ORF">QSH54_17685</name>
</gene>
<reference evidence="1" key="1">
    <citation type="submission" date="2023-06" db="EMBL/GenBank/DDBJ databases">
        <title>Genome sequences of Xanthomonas arboricola from Serbia and Montenegro.</title>
        <authorList>
            <person name="Ilicic R."/>
            <person name="Jelusic A."/>
            <person name="Harrison J."/>
            <person name="Greer S."/>
            <person name="Grant M."/>
            <person name="Vicente J."/>
            <person name="Popovic Milovanovic T."/>
            <person name="Studholme D.J."/>
        </authorList>
    </citation>
    <scope>NUCLEOTIDE SEQUENCE</scope>
    <source>
        <strain evidence="1">Xp320</strain>
    </source>
</reference>
<accession>A0AAP4KCG7</accession>
<name>A0AAP4KCG7_9XANT</name>
<organism evidence="1">
    <name type="scientific">Xanthomonas arboricola pv. pruni</name>
    <dbReference type="NCBI Taxonomy" id="69929"/>
    <lineage>
        <taxon>Bacteria</taxon>
        <taxon>Pseudomonadati</taxon>
        <taxon>Pseudomonadota</taxon>
        <taxon>Gammaproteobacteria</taxon>
        <taxon>Lysobacterales</taxon>
        <taxon>Lysobacteraceae</taxon>
        <taxon>Xanthomonas</taxon>
    </lineage>
</organism>
<protein>
    <submittedName>
        <fullName evidence="1">Uncharacterized protein</fullName>
    </submittedName>
</protein>
<proteinExistence type="predicted"/>
<evidence type="ECO:0000313" key="1">
    <source>
        <dbReference type="EMBL" id="MDN0288424.1"/>
    </source>
</evidence>